<dbReference type="EMBL" id="CP025612">
    <property type="protein sequence ID" value="AUN32933.1"/>
    <property type="molecule type" value="Genomic_DNA"/>
</dbReference>
<dbReference type="InterPro" id="IPR052043">
    <property type="entry name" value="PolySaccharide_Degr_Enz"/>
</dbReference>
<dbReference type="GO" id="GO:0005975">
    <property type="term" value="P:carbohydrate metabolic process"/>
    <property type="evidence" value="ECO:0007669"/>
    <property type="project" value="InterPro"/>
</dbReference>
<dbReference type="PANTHER" id="PTHR33886">
    <property type="entry name" value="UNSATURATED RHAMNOGALACTURONAN HYDROLASE (EUROFUNG)"/>
    <property type="match status" value="1"/>
</dbReference>
<sequence>MAAAQSPGAVLEPALPARQEVLTIVARSASAEVARLKDIEANPSPTPVRGRWPVNTNWISATFFVGAMKLVDVQPVPEILDFSLRTARRFNYAHQGDGAPVHLINADDQAIGDLYQAIYLRTGSPGTLLPLKQRLDYTLPYLTFTPQPERLVWWWCDSLFMAPPVLARMSAITGDPKYLYAMDVQWWRTYEKLYDREQHLYARDARFIDRRSANGKKIFWARGEGWVLAGLSRVLEVMPADFPTRPRYVALFQEMAARVASLQQDDGLWRASLLDTQAFPEPETSGTAFFTYALAFGINHGLLDRSAYLPTVLKGWAGLNRYLLPSGILGQVQSAGDQPVPTKLETTALYASGGFILAGLEVAELGKPVTRLPITLPAPPALDYHASDMADIPVPPDATPDVRRELTRRAAERQAVQDLAFDPMVHDPDYRSPVAMKWVGGKPAPLVPPTEAERVPRATVRFAPDRFDDILWENDRVAHRLYGPALQKVEPPSGSGIDAWAKRVRWPFMDRQLKTGAYHNDQGEGLDYYNVKGTRGVGGLGIWAEDKLWVSRNWASHRILKNGPDIASFQVDYAPWPVGTGRKVWETRTFTLPLGTNFTRLQSLIHSDQPDDLIVAIGLGKGTTAPGAASLLADKDKGLIALWEPTDPAHGAMGTVVRVDPAMVVDIGADGENHLIRIRVKPGKPFVYYIGSTWDRGLDFNSRTAWEAYVSGEKLDFTVQ</sequence>
<gene>
    <name evidence="2" type="ORF">C0V82_21110</name>
</gene>
<evidence type="ECO:0000256" key="1">
    <source>
        <dbReference type="ARBA" id="ARBA00022801"/>
    </source>
</evidence>
<dbReference type="Gene3D" id="1.50.10.10">
    <property type="match status" value="1"/>
</dbReference>
<dbReference type="Pfam" id="PF07470">
    <property type="entry name" value="Glyco_hydro_88"/>
    <property type="match status" value="1"/>
</dbReference>
<keyword evidence="3" id="KW-1185">Reference proteome</keyword>
<proteinExistence type="predicted"/>
<protein>
    <submittedName>
        <fullName evidence="2">Glycosyl hydrolase family 88</fullName>
    </submittedName>
</protein>
<reference evidence="2 3" key="1">
    <citation type="submission" date="2017-12" db="EMBL/GenBank/DDBJ databases">
        <title>Genomes of bacteria within cyanobacterial aggregates.</title>
        <authorList>
            <person name="Cai H."/>
        </authorList>
    </citation>
    <scope>NUCLEOTIDE SEQUENCE [LARGE SCALE GENOMIC DNA]</scope>
    <source>
        <strain evidence="2 3">TH16</strain>
    </source>
</reference>
<evidence type="ECO:0000313" key="3">
    <source>
        <dbReference type="Proteomes" id="UP000234752"/>
    </source>
</evidence>
<evidence type="ECO:0000313" key="2">
    <source>
        <dbReference type="EMBL" id="AUN32933.1"/>
    </source>
</evidence>
<dbReference type="OrthoDB" id="258246at2"/>
<dbReference type="InterPro" id="IPR010905">
    <property type="entry name" value="Glyco_hydro_88"/>
</dbReference>
<accession>A0A2K9NIN5</accession>
<dbReference type="PANTHER" id="PTHR33886:SF8">
    <property type="entry name" value="UNSATURATED RHAMNOGALACTURONAN HYDROLASE (EUROFUNG)"/>
    <property type="match status" value="1"/>
</dbReference>
<dbReference type="InterPro" id="IPR008928">
    <property type="entry name" value="6-hairpin_glycosidase_sf"/>
</dbReference>
<dbReference type="InterPro" id="IPR012341">
    <property type="entry name" value="6hp_glycosidase-like_sf"/>
</dbReference>
<dbReference type="KEGG" id="ncb:C0V82_21110"/>
<organism evidence="2 3">
    <name type="scientific">Niveispirillum cyanobacteriorum</name>
    <dbReference type="NCBI Taxonomy" id="1612173"/>
    <lineage>
        <taxon>Bacteria</taxon>
        <taxon>Pseudomonadati</taxon>
        <taxon>Pseudomonadota</taxon>
        <taxon>Alphaproteobacteria</taxon>
        <taxon>Rhodospirillales</taxon>
        <taxon>Azospirillaceae</taxon>
        <taxon>Niveispirillum</taxon>
    </lineage>
</organism>
<keyword evidence="1 2" id="KW-0378">Hydrolase</keyword>
<dbReference type="GO" id="GO:0016787">
    <property type="term" value="F:hydrolase activity"/>
    <property type="evidence" value="ECO:0007669"/>
    <property type="project" value="UniProtKB-KW"/>
</dbReference>
<dbReference type="Pfam" id="PF16153">
    <property type="entry name" value="DUF4861"/>
    <property type="match status" value="1"/>
</dbReference>
<dbReference type="Proteomes" id="UP000234752">
    <property type="component" value="Chromosome eg_2"/>
</dbReference>
<name>A0A2K9NIN5_9PROT</name>
<dbReference type="SUPFAM" id="SSF48208">
    <property type="entry name" value="Six-hairpin glycosidases"/>
    <property type="match status" value="1"/>
</dbReference>
<dbReference type="AlphaFoldDB" id="A0A2K9NIN5"/>
<dbReference type="InterPro" id="IPR032342">
    <property type="entry name" value="DUF4861"/>
</dbReference>